<evidence type="ECO:0000313" key="8">
    <source>
        <dbReference type="EMBL" id="AER57100.1"/>
    </source>
</evidence>
<dbReference type="STRING" id="1045855.DSC_12280"/>
<dbReference type="InterPro" id="IPR011047">
    <property type="entry name" value="Quinoprotein_ADH-like_sf"/>
</dbReference>
<keyword evidence="9" id="KW-1185">Reference proteome</keyword>
<dbReference type="Proteomes" id="UP000005870">
    <property type="component" value="Chromosome"/>
</dbReference>
<evidence type="ECO:0000256" key="2">
    <source>
        <dbReference type="ARBA" id="ARBA00008387"/>
    </source>
</evidence>
<dbReference type="KEGG" id="psd:DSC_12280"/>
<gene>
    <name evidence="8" type="ordered locus">DSC_12280</name>
</gene>
<dbReference type="eggNOG" id="COG3419">
    <property type="taxonomic scope" value="Bacteria"/>
</dbReference>
<dbReference type="EMBL" id="CP003093">
    <property type="protein sequence ID" value="AER57100.1"/>
    <property type="molecule type" value="Genomic_DNA"/>
</dbReference>
<dbReference type="eggNOG" id="COG2304">
    <property type="taxonomic scope" value="Bacteria"/>
</dbReference>
<evidence type="ECO:0000259" key="7">
    <source>
        <dbReference type="Pfam" id="PF05567"/>
    </source>
</evidence>
<organism evidence="8 9">
    <name type="scientific">Pseudoxanthomonas spadix (strain BD-a59)</name>
    <dbReference type="NCBI Taxonomy" id="1045855"/>
    <lineage>
        <taxon>Bacteria</taxon>
        <taxon>Pseudomonadati</taxon>
        <taxon>Pseudomonadota</taxon>
        <taxon>Gammaproteobacteria</taxon>
        <taxon>Lysobacterales</taxon>
        <taxon>Lysobacteraceae</taxon>
        <taxon>Pseudoxanthomonas</taxon>
    </lineage>
</organism>
<comment type="similarity">
    <text evidence="2">Belongs to the PilY1 family.</text>
</comment>
<evidence type="ECO:0000256" key="4">
    <source>
        <dbReference type="ARBA" id="ARBA00022723"/>
    </source>
</evidence>
<dbReference type="SUPFAM" id="SSF50998">
    <property type="entry name" value="Quinoprotein alcohol dehydrogenase-like"/>
    <property type="match status" value="1"/>
</dbReference>
<keyword evidence="5" id="KW-0106">Calcium</keyword>
<name>G7URA8_PSEUP</name>
<evidence type="ECO:0000256" key="3">
    <source>
        <dbReference type="ARBA" id="ARBA00022558"/>
    </source>
</evidence>
<dbReference type="InterPro" id="IPR008707">
    <property type="entry name" value="B-propeller_PilY1"/>
</dbReference>
<reference evidence="8 9" key="1">
    <citation type="journal article" date="2012" name="J. Bacteriol.">
        <title>Complete Genome Sequence of the BTEX-Degrading Bacterium Pseudoxanthomonas spadix BD-a59.</title>
        <authorList>
            <person name="Lee S.H."/>
            <person name="Jin H.M."/>
            <person name="Lee H.J."/>
            <person name="Kim J.M."/>
            <person name="Jeon C.O."/>
        </authorList>
    </citation>
    <scope>NUCLEOTIDE SEQUENCE [LARGE SCALE GENOMIC DNA]</scope>
    <source>
        <strain evidence="8 9">BD-a59</strain>
    </source>
</reference>
<protein>
    <submittedName>
        <fullName evidence="8">PilY1 protein</fullName>
    </submittedName>
</protein>
<proteinExistence type="inferred from homology"/>
<dbReference type="AlphaFoldDB" id="G7URA8"/>
<dbReference type="GO" id="GO:0046872">
    <property type="term" value="F:metal ion binding"/>
    <property type="evidence" value="ECO:0007669"/>
    <property type="project" value="UniProtKB-KW"/>
</dbReference>
<evidence type="ECO:0000256" key="5">
    <source>
        <dbReference type="ARBA" id="ARBA00022837"/>
    </source>
</evidence>
<dbReference type="HOGENOM" id="CLU_001890_1_0_6"/>
<keyword evidence="3" id="KW-1029">Fimbrium biogenesis</keyword>
<evidence type="ECO:0000313" key="9">
    <source>
        <dbReference type="Proteomes" id="UP000005870"/>
    </source>
</evidence>
<sequence length="885" mass="92113">MQNFANWYQYHRTRNKMAKAGASEAFGRLGENYRVGFDTIWNRGGSGASTAGSIPAYPIPYATDGGLFKSTNRTTFYSRLQGAGASDGTPLKGALQRAARYFTTDDPWKDSNGDELTCRQNYAILTTDGYWNNNSGYTAVGNADAATAKDVDGNAPQYPDTYSDTLADVAYKYWSTDLRTGMANNVLTSAVDPADWQHMVTFGVSIGLQGTLNPDNPPPSPWNVDPTTGGESAKRIDDLWHAALNGRGKFVVANDSDKFASALANALATIDSRSASGSNIASSSTKTDTTTLTFVAGFTSGNWTGDLIASPFNAALSGVSTQPKWILSKTFPGVADTDNTYANVNANFASRTVLTMKGGSVSLFDTAMAGASDFGVRTGLADAVTAEDNIAYLKGDQSKEQGQTNGTLRKRAWPIGDIVDSSPAYVEDTKTVYVGANDGMLHGIDTDTGEVLFSYVPKGIDFAAMANLSATSYDHRYFVDGQIEVIGQGDQGNGKNILIGALGRGGRGVFALDVTDPDSMRVNDVLWDNTTQDGTTNRNMGYVLGAVRIRSGNGGKTYAFVPNGIDSPNGSATLFVYELGTSGAIVGAPTELVADAGGGNGLMSLGMADLNADGNVDVVYGGDLKGNVYRWDFSAATPPTTAVKLFQAKNSSGTAQPITGGIGVGRDASGNIFLGFGTGRFISSSDMPGVSAQQVQSIYGIKDENSPIASRSDLQPRTIPFSGTTASGAVARGFENYSALNADKKGWYIDLPVPERVISAPTIYGTAMILSSVIPATGSDCAGAVGSGFLNAINLFTGTSPSSGGYFSNSGTVTDAQGNRGTIGGLGVNGGMPTEANVTSGLATVGTGAFTTEGGGEGNTTSTELEVAPGGDAGRVNWREVIPTN</sequence>
<keyword evidence="4" id="KW-0479">Metal-binding</keyword>
<evidence type="ECO:0000256" key="6">
    <source>
        <dbReference type="ARBA" id="ARBA00023263"/>
    </source>
</evidence>
<feature type="domain" description="PilY1 beta-propeller" evidence="7">
    <location>
        <begin position="425"/>
        <end position="706"/>
    </location>
</feature>
<accession>G7URA8</accession>
<dbReference type="GO" id="GO:0009289">
    <property type="term" value="C:pilus"/>
    <property type="evidence" value="ECO:0007669"/>
    <property type="project" value="UniProtKB-SubCell"/>
</dbReference>
<comment type="subcellular location">
    <subcellularLocation>
        <location evidence="1">Fimbrium</location>
    </subcellularLocation>
</comment>
<keyword evidence="6" id="KW-0281">Fimbrium</keyword>
<dbReference type="Pfam" id="PF05567">
    <property type="entry name" value="T4P_PilY1"/>
    <property type="match status" value="1"/>
</dbReference>
<evidence type="ECO:0000256" key="1">
    <source>
        <dbReference type="ARBA" id="ARBA00004561"/>
    </source>
</evidence>